<evidence type="ECO:0000313" key="3">
    <source>
        <dbReference type="Proteomes" id="UP001501563"/>
    </source>
</evidence>
<accession>A0ABP7KBI6</accession>
<feature type="region of interest" description="Disordered" evidence="1">
    <location>
        <begin position="33"/>
        <end position="76"/>
    </location>
</feature>
<feature type="compositionally biased region" description="Polar residues" evidence="1">
    <location>
        <begin position="50"/>
        <end position="59"/>
    </location>
</feature>
<dbReference type="Proteomes" id="UP001501563">
    <property type="component" value="Unassembled WGS sequence"/>
</dbReference>
<comment type="caution">
    <text evidence="2">The sequence shown here is derived from an EMBL/GenBank/DDBJ whole genome shotgun (WGS) entry which is preliminary data.</text>
</comment>
<gene>
    <name evidence="2" type="ORF">GCM10022207_41420</name>
</gene>
<protein>
    <submittedName>
        <fullName evidence="2">Uncharacterized protein</fullName>
    </submittedName>
</protein>
<name>A0ABP7KBI6_9ACTN</name>
<keyword evidence="3" id="KW-1185">Reference proteome</keyword>
<evidence type="ECO:0000256" key="1">
    <source>
        <dbReference type="SAM" id="MobiDB-lite"/>
    </source>
</evidence>
<reference evidence="3" key="1">
    <citation type="journal article" date="2019" name="Int. J. Syst. Evol. Microbiol.">
        <title>The Global Catalogue of Microorganisms (GCM) 10K type strain sequencing project: providing services to taxonomists for standard genome sequencing and annotation.</title>
        <authorList>
            <consortium name="The Broad Institute Genomics Platform"/>
            <consortium name="The Broad Institute Genome Sequencing Center for Infectious Disease"/>
            <person name="Wu L."/>
            <person name="Ma J."/>
        </authorList>
    </citation>
    <scope>NUCLEOTIDE SEQUENCE [LARGE SCALE GENOMIC DNA]</scope>
    <source>
        <strain evidence="3">JCM 16578</strain>
    </source>
</reference>
<sequence>MALAGGTFHLEVATDVEERPVDPNAAVTLDRCWGHPYDTQHQMGRPGPTNPRSPHTTANPPSPEGDSAVAAVDEWL</sequence>
<proteinExistence type="predicted"/>
<organism evidence="2 3">
    <name type="scientific">Streptomyces lannensis</name>
    <dbReference type="NCBI Taxonomy" id="766498"/>
    <lineage>
        <taxon>Bacteria</taxon>
        <taxon>Bacillati</taxon>
        <taxon>Actinomycetota</taxon>
        <taxon>Actinomycetes</taxon>
        <taxon>Kitasatosporales</taxon>
        <taxon>Streptomycetaceae</taxon>
        <taxon>Streptomyces</taxon>
    </lineage>
</organism>
<dbReference type="EMBL" id="BAAAZA010000010">
    <property type="protein sequence ID" value="GAA3871704.1"/>
    <property type="molecule type" value="Genomic_DNA"/>
</dbReference>
<evidence type="ECO:0000313" key="2">
    <source>
        <dbReference type="EMBL" id="GAA3871704.1"/>
    </source>
</evidence>